<dbReference type="EMBL" id="LBTA01000048">
    <property type="protein sequence ID" value="KKQ30177.1"/>
    <property type="molecule type" value="Genomic_DNA"/>
</dbReference>
<proteinExistence type="predicted"/>
<name>A0A0G0GJQ0_9BACT</name>
<evidence type="ECO:0000313" key="1">
    <source>
        <dbReference type="EMBL" id="KKQ30177.1"/>
    </source>
</evidence>
<evidence type="ECO:0000313" key="2">
    <source>
        <dbReference type="Proteomes" id="UP000034701"/>
    </source>
</evidence>
<reference evidence="1 2" key="1">
    <citation type="journal article" date="2015" name="Nature">
        <title>rRNA introns, odd ribosomes, and small enigmatic genomes across a large radiation of phyla.</title>
        <authorList>
            <person name="Brown C.T."/>
            <person name="Hug L.A."/>
            <person name="Thomas B.C."/>
            <person name="Sharon I."/>
            <person name="Castelle C.J."/>
            <person name="Singh A."/>
            <person name="Wilkins M.J."/>
            <person name="Williams K.H."/>
            <person name="Banfield J.F."/>
        </authorList>
    </citation>
    <scope>NUCLEOTIDE SEQUENCE [LARGE SCALE GENOMIC DNA]</scope>
</reference>
<organism evidence="1 2">
    <name type="scientific">Candidatus Nomurabacteria bacterium GW2011_GWA1_37_20</name>
    <dbReference type="NCBI Taxonomy" id="1618729"/>
    <lineage>
        <taxon>Bacteria</taxon>
        <taxon>Candidatus Nomuraibacteriota</taxon>
    </lineage>
</organism>
<dbReference type="Proteomes" id="UP000034701">
    <property type="component" value="Unassembled WGS sequence"/>
</dbReference>
<protein>
    <submittedName>
        <fullName evidence="1">Uncharacterized protein</fullName>
    </submittedName>
</protein>
<gene>
    <name evidence="1" type="ORF">US45_C0048G0007</name>
</gene>
<accession>A0A0G0GJQ0</accession>
<dbReference type="AlphaFoldDB" id="A0A0G0GJQ0"/>
<comment type="caution">
    <text evidence="1">The sequence shown here is derived from an EMBL/GenBank/DDBJ whole genome shotgun (WGS) entry which is preliminary data.</text>
</comment>
<sequence>MIVLTKDEMTRLFKKEKLKEISFEMAKSGYSFDELAADKTKAHQIIDAIDTKSRNDTTQVELFFALFYFFQFYPEGSRTGWIMKENYDLHKTPKTFEELKNNLKENDLTDFSIVTPDYKLRQFQLKQYHKRYNGNLTTNDLYKFIKSIAEKYAFDFGEINLLIILQKDGDLDDVDFDKLCVKIKGIGIKSRSDILLTFNENNQYNVIVRVFPKTAIQKVLRKPLLT</sequence>